<feature type="region of interest" description="Disordered" evidence="1">
    <location>
        <begin position="16"/>
        <end position="56"/>
    </location>
</feature>
<dbReference type="EMBL" id="BGZK01000939">
    <property type="protein sequence ID" value="GBP65801.1"/>
    <property type="molecule type" value="Genomic_DNA"/>
</dbReference>
<reference evidence="2 3" key="1">
    <citation type="journal article" date="2019" name="Commun. Biol.">
        <title>The bagworm genome reveals a unique fibroin gene that provides high tensile strength.</title>
        <authorList>
            <person name="Kono N."/>
            <person name="Nakamura H."/>
            <person name="Ohtoshi R."/>
            <person name="Tomita M."/>
            <person name="Numata K."/>
            <person name="Arakawa K."/>
        </authorList>
    </citation>
    <scope>NUCLEOTIDE SEQUENCE [LARGE SCALE GENOMIC DNA]</scope>
</reference>
<evidence type="ECO:0000313" key="3">
    <source>
        <dbReference type="Proteomes" id="UP000299102"/>
    </source>
</evidence>
<accession>A0A4C1XPP6</accession>
<proteinExistence type="predicted"/>
<comment type="caution">
    <text evidence="2">The sequence shown here is derived from an EMBL/GenBank/DDBJ whole genome shotgun (WGS) entry which is preliminary data.</text>
</comment>
<evidence type="ECO:0000256" key="1">
    <source>
        <dbReference type="SAM" id="MobiDB-lite"/>
    </source>
</evidence>
<evidence type="ECO:0000313" key="2">
    <source>
        <dbReference type="EMBL" id="GBP65801.1"/>
    </source>
</evidence>
<dbReference type="Proteomes" id="UP000299102">
    <property type="component" value="Unassembled WGS sequence"/>
</dbReference>
<organism evidence="2 3">
    <name type="scientific">Eumeta variegata</name>
    <name type="common">Bagworm moth</name>
    <name type="synonym">Eumeta japonica</name>
    <dbReference type="NCBI Taxonomy" id="151549"/>
    <lineage>
        <taxon>Eukaryota</taxon>
        <taxon>Metazoa</taxon>
        <taxon>Ecdysozoa</taxon>
        <taxon>Arthropoda</taxon>
        <taxon>Hexapoda</taxon>
        <taxon>Insecta</taxon>
        <taxon>Pterygota</taxon>
        <taxon>Neoptera</taxon>
        <taxon>Endopterygota</taxon>
        <taxon>Lepidoptera</taxon>
        <taxon>Glossata</taxon>
        <taxon>Ditrysia</taxon>
        <taxon>Tineoidea</taxon>
        <taxon>Psychidae</taxon>
        <taxon>Oiketicinae</taxon>
        <taxon>Eumeta</taxon>
    </lineage>
</organism>
<feature type="compositionally biased region" description="Basic residues" evidence="1">
    <location>
        <begin position="43"/>
        <end position="52"/>
    </location>
</feature>
<dbReference type="AlphaFoldDB" id="A0A4C1XPP6"/>
<name>A0A4C1XPP6_EUMVA</name>
<protein>
    <submittedName>
        <fullName evidence="2">Uncharacterized protein</fullName>
    </submittedName>
</protein>
<sequence length="78" mass="8947">MYYMWYDGIAASVNADVRHHRPAPAGGDDEQSNRFRSTSQRSHGQRATKTRLSRSSAVYVKPRRAEWSRKGTTCFEIV</sequence>
<keyword evidence="3" id="KW-1185">Reference proteome</keyword>
<gene>
    <name evidence="2" type="ORF">EVAR_30861_1</name>
</gene>